<keyword evidence="3" id="KW-1185">Reference proteome</keyword>
<dbReference type="PANTHER" id="PTHR23227:SF85">
    <property type="entry name" value="CRANIOFACIAL DEVELOPMENT PROTEIN 2"/>
    <property type="match status" value="1"/>
</dbReference>
<comment type="caution">
    <text evidence="2">The sequence shown here is derived from an EMBL/GenBank/DDBJ whole genome shotgun (WGS) entry which is preliminary data.</text>
</comment>
<evidence type="ECO:0000313" key="3">
    <source>
        <dbReference type="Proteomes" id="UP000198211"/>
    </source>
</evidence>
<protein>
    <recommendedName>
        <fullName evidence="1">Endonuclease/exonuclease/phosphatase domain-containing protein</fullName>
    </recommendedName>
</protein>
<gene>
    <name evidence="2" type="ORF">PHMEG_00036135</name>
</gene>
<dbReference type="InterPro" id="IPR005135">
    <property type="entry name" value="Endo/exonuclease/phosphatase"/>
</dbReference>
<evidence type="ECO:0000259" key="1">
    <source>
        <dbReference type="Pfam" id="PF03372"/>
    </source>
</evidence>
<dbReference type="SUPFAM" id="SSF56219">
    <property type="entry name" value="DNase I-like"/>
    <property type="match status" value="1"/>
</dbReference>
<dbReference type="InterPro" id="IPR027124">
    <property type="entry name" value="Swc5/CFDP1/2"/>
</dbReference>
<dbReference type="PANTHER" id="PTHR23227">
    <property type="entry name" value="BUCENTAUR RELATED"/>
    <property type="match status" value="1"/>
</dbReference>
<evidence type="ECO:0000313" key="2">
    <source>
        <dbReference type="EMBL" id="OWY94205.1"/>
    </source>
</evidence>
<dbReference type="STRING" id="4795.A0A225UMH8"/>
<reference evidence="3" key="1">
    <citation type="submission" date="2017-03" db="EMBL/GenBank/DDBJ databases">
        <title>Phytopthora megakarya and P. palmivora, two closely related causual agents of cacao black pod achieved similar genome size and gene model numbers by different mechanisms.</title>
        <authorList>
            <person name="Ali S."/>
            <person name="Shao J."/>
            <person name="Larry D.J."/>
            <person name="Kronmiller B."/>
            <person name="Shen D."/>
            <person name="Strem M.D."/>
            <person name="Melnick R.L."/>
            <person name="Guiltinan M.J."/>
            <person name="Tyler B.M."/>
            <person name="Meinhardt L.W."/>
            <person name="Bailey B.A."/>
        </authorList>
    </citation>
    <scope>NUCLEOTIDE SEQUENCE [LARGE SCALE GENOMIC DNA]</scope>
    <source>
        <strain evidence="3">zdho120</strain>
    </source>
</reference>
<organism evidence="2 3">
    <name type="scientific">Phytophthora megakarya</name>
    <dbReference type="NCBI Taxonomy" id="4795"/>
    <lineage>
        <taxon>Eukaryota</taxon>
        <taxon>Sar</taxon>
        <taxon>Stramenopiles</taxon>
        <taxon>Oomycota</taxon>
        <taxon>Peronosporomycetes</taxon>
        <taxon>Peronosporales</taxon>
        <taxon>Peronosporaceae</taxon>
        <taxon>Phytophthora</taxon>
    </lineage>
</organism>
<dbReference type="EMBL" id="NBNE01014742">
    <property type="protein sequence ID" value="OWY94205.1"/>
    <property type="molecule type" value="Genomic_DNA"/>
</dbReference>
<accession>A0A225UMH8</accession>
<name>A0A225UMH8_9STRA</name>
<proteinExistence type="predicted"/>
<dbReference type="InterPro" id="IPR036691">
    <property type="entry name" value="Endo/exonu/phosph_ase_sf"/>
</dbReference>
<feature type="domain" description="Endonuclease/exonuclease/phosphatase" evidence="1">
    <location>
        <begin position="35"/>
        <end position="258"/>
    </location>
</feature>
<dbReference type="GO" id="GO:0003824">
    <property type="term" value="F:catalytic activity"/>
    <property type="evidence" value="ECO:0007669"/>
    <property type="project" value="InterPro"/>
</dbReference>
<dbReference type="Pfam" id="PF03372">
    <property type="entry name" value="Exo_endo_phos"/>
    <property type="match status" value="1"/>
</dbReference>
<dbReference type="OrthoDB" id="117013at2759"/>
<dbReference type="Gene3D" id="3.60.10.10">
    <property type="entry name" value="Endonuclease/exonuclease/phosphatase"/>
    <property type="match status" value="1"/>
</dbReference>
<sequence length="460" mass="52188">MMLATRFRQVLSGICSSLAGLSFAPKSTSLGSIRKQQDTLPQDLRRYRIDVLGIQETRICTLDKKRIGDYTLLTLPATQERHGIGFAVSPRVRPYLHCYWAHCDRIGVVQLLLPHTGPVNIVTAYAPHSGRPLAEVDRFYADLSDTLDQLPRRNIAFVTGDFNAKLGHQINGEAFMGPHARGICNRNGHALADFCSTHHLFATNTGFQKRARHKTTWSQRRTNHCIYNQIDYILCPQNCRRLCMDARSWGGTLTASDHKLVTADFILNAATHRLRYSTTTHSPTLKLARDRLIYDDTARDDYVNALQEALSQPTLQDCTVPQRWTSTLEQIKATAEASIGLTGSSRRQARHHDHVLQTLSEAQRELQLQIYNDHAANTAELRATRNKILHQIRARCRDIASRKLDERITRIENLSDSARMYAAVRDISPRRPQPLLLLDHEGCFSIRGDQNPLRIVHQEP</sequence>
<dbReference type="Proteomes" id="UP000198211">
    <property type="component" value="Unassembled WGS sequence"/>
</dbReference>
<dbReference type="AlphaFoldDB" id="A0A225UMH8"/>